<keyword evidence="15" id="KW-1185">Reference proteome</keyword>
<keyword evidence="4" id="KW-0808">Transferase</keyword>
<dbReference type="GO" id="GO:0005524">
    <property type="term" value="F:ATP binding"/>
    <property type="evidence" value="ECO:0007669"/>
    <property type="project" value="UniProtKB-UniRule"/>
</dbReference>
<dbReference type="OrthoDB" id="9332038at2759"/>
<dbReference type="PROSITE" id="PS00108">
    <property type="entry name" value="PROTEIN_KINASE_ST"/>
    <property type="match status" value="1"/>
</dbReference>
<dbReference type="EMBL" id="ML978122">
    <property type="protein sequence ID" value="KAF2103457.1"/>
    <property type="molecule type" value="Genomic_DNA"/>
</dbReference>
<dbReference type="EC" id="2.7.12.1" evidence="2"/>
<dbReference type="CDD" id="cd14210">
    <property type="entry name" value="PKc_DYRK"/>
    <property type="match status" value="1"/>
</dbReference>
<feature type="compositionally biased region" description="Low complexity" evidence="12">
    <location>
        <begin position="476"/>
        <end position="489"/>
    </location>
</feature>
<comment type="catalytic activity">
    <reaction evidence="8">
        <text>L-seryl-[protein] + ATP = O-phospho-L-seryl-[protein] + ADP + H(+)</text>
        <dbReference type="Rhea" id="RHEA:17989"/>
        <dbReference type="Rhea" id="RHEA-COMP:9863"/>
        <dbReference type="Rhea" id="RHEA-COMP:11604"/>
        <dbReference type="ChEBI" id="CHEBI:15378"/>
        <dbReference type="ChEBI" id="CHEBI:29999"/>
        <dbReference type="ChEBI" id="CHEBI:30616"/>
        <dbReference type="ChEBI" id="CHEBI:83421"/>
        <dbReference type="ChEBI" id="CHEBI:456216"/>
        <dbReference type="EC" id="2.7.12.1"/>
    </reaction>
</comment>
<evidence type="ECO:0000259" key="13">
    <source>
        <dbReference type="PROSITE" id="PS50011"/>
    </source>
</evidence>
<name>A0A9P4IS26_9PEZI</name>
<feature type="region of interest" description="Disordered" evidence="12">
    <location>
        <begin position="524"/>
        <end position="578"/>
    </location>
</feature>
<dbReference type="GO" id="GO:0005737">
    <property type="term" value="C:cytoplasm"/>
    <property type="evidence" value="ECO:0007669"/>
    <property type="project" value="TreeGrafter"/>
</dbReference>
<evidence type="ECO:0000256" key="10">
    <source>
        <dbReference type="ARBA" id="ARBA00051680"/>
    </source>
</evidence>
<evidence type="ECO:0000313" key="15">
    <source>
        <dbReference type="Proteomes" id="UP000799772"/>
    </source>
</evidence>
<evidence type="ECO:0000256" key="12">
    <source>
        <dbReference type="SAM" id="MobiDB-lite"/>
    </source>
</evidence>
<dbReference type="SUPFAM" id="SSF56112">
    <property type="entry name" value="Protein kinase-like (PK-like)"/>
    <property type="match status" value="1"/>
</dbReference>
<dbReference type="SMART" id="SM00220">
    <property type="entry name" value="S_TKc"/>
    <property type="match status" value="1"/>
</dbReference>
<feature type="binding site" evidence="11">
    <location>
        <position position="159"/>
    </location>
    <ligand>
        <name>ATP</name>
        <dbReference type="ChEBI" id="CHEBI:30616"/>
    </ligand>
</feature>
<dbReference type="Gene3D" id="3.30.10.30">
    <property type="entry name" value="DYRK"/>
    <property type="match status" value="1"/>
</dbReference>
<comment type="catalytic activity">
    <reaction evidence="10">
        <text>L-tyrosyl-[protein] + ATP = O-phospho-L-tyrosyl-[protein] + ADP + H(+)</text>
        <dbReference type="Rhea" id="RHEA:10596"/>
        <dbReference type="Rhea" id="RHEA-COMP:10136"/>
        <dbReference type="Rhea" id="RHEA-COMP:20101"/>
        <dbReference type="ChEBI" id="CHEBI:15378"/>
        <dbReference type="ChEBI" id="CHEBI:30616"/>
        <dbReference type="ChEBI" id="CHEBI:46858"/>
        <dbReference type="ChEBI" id="CHEBI:61978"/>
        <dbReference type="ChEBI" id="CHEBI:456216"/>
        <dbReference type="EC" id="2.7.12.1"/>
    </reaction>
</comment>
<gene>
    <name evidence="14" type="ORF">NA57DRAFT_32079</name>
</gene>
<dbReference type="FunFam" id="1.10.510.10:FF:000112">
    <property type="entry name" value="Putative dual specificity tyrosine-phosphorylation-regulated kinase 2"/>
    <property type="match status" value="1"/>
</dbReference>
<feature type="region of interest" description="Disordered" evidence="12">
    <location>
        <begin position="432"/>
        <end position="509"/>
    </location>
</feature>
<accession>A0A9P4IS26</accession>
<proteinExistence type="inferred from homology"/>
<evidence type="ECO:0000256" key="8">
    <source>
        <dbReference type="ARBA" id="ARBA00049003"/>
    </source>
</evidence>
<dbReference type="InterPro" id="IPR042521">
    <property type="entry name" value="DYRK"/>
</dbReference>
<dbReference type="InterPro" id="IPR000719">
    <property type="entry name" value="Prot_kinase_dom"/>
</dbReference>
<evidence type="ECO:0000256" key="3">
    <source>
        <dbReference type="ARBA" id="ARBA00022527"/>
    </source>
</evidence>
<keyword evidence="5 11" id="KW-0547">Nucleotide-binding</keyword>
<dbReference type="Gene3D" id="1.10.510.10">
    <property type="entry name" value="Transferase(Phosphotransferase) domain 1"/>
    <property type="match status" value="1"/>
</dbReference>
<feature type="compositionally biased region" description="Low complexity" evidence="12">
    <location>
        <begin position="443"/>
        <end position="462"/>
    </location>
</feature>
<dbReference type="GO" id="GO:0005856">
    <property type="term" value="C:cytoskeleton"/>
    <property type="evidence" value="ECO:0007669"/>
    <property type="project" value="TreeGrafter"/>
</dbReference>
<evidence type="ECO:0000313" key="14">
    <source>
        <dbReference type="EMBL" id="KAF2103457.1"/>
    </source>
</evidence>
<feature type="domain" description="Protein kinase" evidence="13">
    <location>
        <begin position="130"/>
        <end position="426"/>
    </location>
</feature>
<dbReference type="PANTHER" id="PTHR24058">
    <property type="entry name" value="DUAL SPECIFICITY PROTEIN KINASE"/>
    <property type="match status" value="1"/>
</dbReference>
<dbReference type="PANTHER" id="PTHR24058:SF22">
    <property type="entry name" value="DUAL SPECIFICITY TYROSINE-PHOSPHORYLATION-REGULATED KINASE 4"/>
    <property type="match status" value="1"/>
</dbReference>
<comment type="caution">
    <text evidence="14">The sequence shown here is derived from an EMBL/GenBank/DDBJ whole genome shotgun (WGS) entry which is preliminary data.</text>
</comment>
<evidence type="ECO:0000256" key="2">
    <source>
        <dbReference type="ARBA" id="ARBA00013203"/>
    </source>
</evidence>
<evidence type="ECO:0000256" key="11">
    <source>
        <dbReference type="PROSITE-ProRule" id="PRU10141"/>
    </source>
</evidence>
<dbReference type="InterPro" id="IPR017441">
    <property type="entry name" value="Protein_kinase_ATP_BS"/>
</dbReference>
<dbReference type="GO" id="GO:0004712">
    <property type="term" value="F:protein serine/threonine/tyrosine kinase activity"/>
    <property type="evidence" value="ECO:0007669"/>
    <property type="project" value="UniProtKB-EC"/>
</dbReference>
<evidence type="ECO:0000256" key="5">
    <source>
        <dbReference type="ARBA" id="ARBA00022741"/>
    </source>
</evidence>
<dbReference type="PROSITE" id="PS50011">
    <property type="entry name" value="PROTEIN_KINASE_DOM"/>
    <property type="match status" value="1"/>
</dbReference>
<keyword evidence="3" id="KW-0723">Serine/threonine-protein kinase</keyword>
<dbReference type="AlphaFoldDB" id="A0A9P4IS26"/>
<dbReference type="Gene3D" id="3.30.200.20">
    <property type="entry name" value="Phosphorylase Kinase, domain 1"/>
    <property type="match status" value="1"/>
</dbReference>
<comment type="catalytic activity">
    <reaction evidence="9">
        <text>L-threonyl-[protein] + ATP = O-phospho-L-threonyl-[protein] + ADP + H(+)</text>
        <dbReference type="Rhea" id="RHEA:46608"/>
        <dbReference type="Rhea" id="RHEA-COMP:11060"/>
        <dbReference type="Rhea" id="RHEA-COMP:11605"/>
        <dbReference type="ChEBI" id="CHEBI:15378"/>
        <dbReference type="ChEBI" id="CHEBI:30013"/>
        <dbReference type="ChEBI" id="CHEBI:30616"/>
        <dbReference type="ChEBI" id="CHEBI:61977"/>
        <dbReference type="ChEBI" id="CHEBI:456216"/>
        <dbReference type="EC" id="2.7.12.1"/>
    </reaction>
</comment>
<keyword evidence="6 14" id="KW-0418">Kinase</keyword>
<dbReference type="Proteomes" id="UP000799772">
    <property type="component" value="Unassembled WGS sequence"/>
</dbReference>
<dbReference type="InterPro" id="IPR008271">
    <property type="entry name" value="Ser/Thr_kinase_AS"/>
</dbReference>
<dbReference type="PROSITE" id="PS00107">
    <property type="entry name" value="PROTEIN_KINASE_ATP"/>
    <property type="match status" value="1"/>
</dbReference>
<evidence type="ECO:0000256" key="9">
    <source>
        <dbReference type="ARBA" id="ARBA00049308"/>
    </source>
</evidence>
<dbReference type="InterPro" id="IPR050494">
    <property type="entry name" value="Ser_Thr_dual-spec_kinase"/>
</dbReference>
<reference evidence="14" key="1">
    <citation type="journal article" date="2020" name="Stud. Mycol.">
        <title>101 Dothideomycetes genomes: a test case for predicting lifestyles and emergence of pathogens.</title>
        <authorList>
            <person name="Haridas S."/>
            <person name="Albert R."/>
            <person name="Binder M."/>
            <person name="Bloem J."/>
            <person name="Labutti K."/>
            <person name="Salamov A."/>
            <person name="Andreopoulos B."/>
            <person name="Baker S."/>
            <person name="Barry K."/>
            <person name="Bills G."/>
            <person name="Bluhm B."/>
            <person name="Cannon C."/>
            <person name="Castanera R."/>
            <person name="Culley D."/>
            <person name="Daum C."/>
            <person name="Ezra D."/>
            <person name="Gonzalez J."/>
            <person name="Henrissat B."/>
            <person name="Kuo A."/>
            <person name="Liang C."/>
            <person name="Lipzen A."/>
            <person name="Lutzoni F."/>
            <person name="Magnuson J."/>
            <person name="Mondo S."/>
            <person name="Nolan M."/>
            <person name="Ohm R."/>
            <person name="Pangilinan J."/>
            <person name="Park H.-J."/>
            <person name="Ramirez L."/>
            <person name="Alfaro M."/>
            <person name="Sun H."/>
            <person name="Tritt A."/>
            <person name="Yoshinaga Y."/>
            <person name="Zwiers L.-H."/>
            <person name="Turgeon B."/>
            <person name="Goodwin S."/>
            <person name="Spatafora J."/>
            <person name="Crous P."/>
            <person name="Grigoriev I."/>
        </authorList>
    </citation>
    <scope>NUCLEOTIDE SEQUENCE</scope>
    <source>
        <strain evidence="14">CBS 133067</strain>
    </source>
</reference>
<keyword evidence="7 11" id="KW-0067">ATP-binding</keyword>
<dbReference type="GO" id="GO:0004674">
    <property type="term" value="F:protein serine/threonine kinase activity"/>
    <property type="evidence" value="ECO:0007669"/>
    <property type="project" value="UniProtKB-KW"/>
</dbReference>
<evidence type="ECO:0000256" key="7">
    <source>
        <dbReference type="ARBA" id="ARBA00022840"/>
    </source>
</evidence>
<protein>
    <recommendedName>
        <fullName evidence="2">dual-specificity kinase</fullName>
        <ecNumber evidence="2">2.7.12.1</ecNumber>
    </recommendedName>
</protein>
<dbReference type="InterPro" id="IPR011009">
    <property type="entry name" value="Kinase-like_dom_sf"/>
</dbReference>
<sequence>MLGSRSSVSTLKARNLDTNLDKDDLAADKVMEKLSSKRKDFETAAKDVDELRKRAHPKEKVSPAQALQMVNLNIFERGEIIDYKDIFFCGTKNAKKHVGDLNSSSGANFGYDDDRGDYNIVLGDHLAYRYEVVDVLGKGSFGQVVRCVDHKTGGLVAVKIIRNKKRFHQQALVEVNILQKLREWDPDNKHSMINFTQSFYFRGHLCISTELLGMNLYEFIKAYEFKGFPLPLIRRFGKQILSSLTLLKSRRVIHCDLKPENILLAHPLHSEIKVIDFGSSCFENEKVYTYIQSRFYRSPEVILGMSYGIPIDMWSLGCILAELLTGYPIFPGENEQEQLACIMEIFGPPEKHLIEKSSRKKLFFDSLGKPRVTVSSKGRRRRPSSKTLQQALKCDDDSFLDFITRCLRWDPDRRMGPDEAMQHEFITGIKRALPSTGSRRSVTATQTPHAQSATTSSTQRTRPLPEPPATSLRNGVAVSSASNSTASPVKPGNPPRRHSTVNGLGSGIGVKRASNGHVVGGAGVGQFGSGPNVSGTNLPRAASGSHPQGQGGRSVSHGQLGTGHGSREHIGGQQGRGGDLASAAAMASLVGIAL</sequence>
<organism evidence="14 15">
    <name type="scientific">Rhizodiscina lignyota</name>
    <dbReference type="NCBI Taxonomy" id="1504668"/>
    <lineage>
        <taxon>Eukaryota</taxon>
        <taxon>Fungi</taxon>
        <taxon>Dikarya</taxon>
        <taxon>Ascomycota</taxon>
        <taxon>Pezizomycotina</taxon>
        <taxon>Dothideomycetes</taxon>
        <taxon>Pleosporomycetidae</taxon>
        <taxon>Aulographales</taxon>
        <taxon>Rhizodiscinaceae</taxon>
        <taxon>Rhizodiscina</taxon>
    </lineage>
</organism>
<evidence type="ECO:0000256" key="4">
    <source>
        <dbReference type="ARBA" id="ARBA00022679"/>
    </source>
</evidence>
<comment type="similarity">
    <text evidence="1">Belongs to the protein kinase superfamily. CMGC Ser/Thr protein kinase family. MNB/DYRK subfamily.</text>
</comment>
<evidence type="ECO:0000256" key="1">
    <source>
        <dbReference type="ARBA" id="ARBA00008867"/>
    </source>
</evidence>
<dbReference type="Pfam" id="PF00069">
    <property type="entry name" value="Pkinase"/>
    <property type="match status" value="1"/>
</dbReference>
<evidence type="ECO:0000256" key="6">
    <source>
        <dbReference type="ARBA" id="ARBA00022777"/>
    </source>
</evidence>